<comment type="caution">
    <text evidence="3">The sequence shown here is derived from an EMBL/GenBank/DDBJ whole genome shotgun (WGS) entry which is preliminary data.</text>
</comment>
<dbReference type="Pfam" id="PF07833">
    <property type="entry name" value="Cu_amine_oxidN1"/>
    <property type="match status" value="1"/>
</dbReference>
<evidence type="ECO:0000313" key="3">
    <source>
        <dbReference type="EMBL" id="NYB75244.1"/>
    </source>
</evidence>
<dbReference type="InterPro" id="IPR036582">
    <property type="entry name" value="Mao_N_sf"/>
</dbReference>
<dbReference type="RefSeq" id="WP_179238950.1">
    <property type="nucleotide sequence ID" value="NZ_JACBNQ010000019.1"/>
</dbReference>
<dbReference type="InterPro" id="IPR012854">
    <property type="entry name" value="Cu_amine_oxidase-like_N"/>
</dbReference>
<dbReference type="Proteomes" id="UP000611629">
    <property type="component" value="Unassembled WGS sequence"/>
</dbReference>
<evidence type="ECO:0000256" key="1">
    <source>
        <dbReference type="SAM" id="SignalP"/>
    </source>
</evidence>
<feature type="domain" description="Copper amine oxidase-like N-terminal" evidence="2">
    <location>
        <begin position="226"/>
        <end position="311"/>
    </location>
</feature>
<feature type="signal peptide" evidence="1">
    <location>
        <begin position="1"/>
        <end position="25"/>
    </location>
</feature>
<protein>
    <submittedName>
        <fullName evidence="3">Copper amine oxidase N-terminal domain-containing protein</fullName>
    </submittedName>
</protein>
<dbReference type="EMBL" id="JACBNQ010000019">
    <property type="protein sequence ID" value="NYB75244.1"/>
    <property type="molecule type" value="Genomic_DNA"/>
</dbReference>
<organism evidence="3 4">
    <name type="scientific">Sedimentibacter hydroxybenzoicus DSM 7310</name>
    <dbReference type="NCBI Taxonomy" id="1123245"/>
    <lineage>
        <taxon>Bacteria</taxon>
        <taxon>Bacillati</taxon>
        <taxon>Bacillota</taxon>
        <taxon>Tissierellia</taxon>
        <taxon>Sedimentibacter</taxon>
    </lineage>
</organism>
<feature type="chain" id="PRO_5038144992" evidence="1">
    <location>
        <begin position="26"/>
        <end position="329"/>
    </location>
</feature>
<gene>
    <name evidence="3" type="ORF">HZF24_13935</name>
</gene>
<evidence type="ECO:0000313" key="4">
    <source>
        <dbReference type="Proteomes" id="UP000611629"/>
    </source>
</evidence>
<evidence type="ECO:0000259" key="2">
    <source>
        <dbReference type="Pfam" id="PF07833"/>
    </source>
</evidence>
<reference evidence="3" key="1">
    <citation type="submission" date="2020-07" db="EMBL/GenBank/DDBJ databases">
        <title>Genomic analysis of a strain of Sedimentibacter Hydroxybenzoicus DSM7310.</title>
        <authorList>
            <person name="Ma S."/>
        </authorList>
    </citation>
    <scope>NUCLEOTIDE SEQUENCE</scope>
    <source>
        <strain evidence="3">DSM 7310</strain>
    </source>
</reference>
<keyword evidence="4" id="KW-1185">Reference proteome</keyword>
<accession>A0A974BL68</accession>
<proteinExistence type="predicted"/>
<keyword evidence="1" id="KW-0732">Signal</keyword>
<dbReference type="SUPFAM" id="SSF55383">
    <property type="entry name" value="Copper amine oxidase, domain N"/>
    <property type="match status" value="1"/>
</dbReference>
<dbReference type="Gene3D" id="3.30.457.10">
    <property type="entry name" value="Copper amine oxidase-like, N-terminal domain"/>
    <property type="match status" value="1"/>
</dbReference>
<dbReference type="AlphaFoldDB" id="A0A974BL68"/>
<name>A0A974BL68_SEDHY</name>
<sequence>MKIRKIAAATLSVAVLSMSMFTAFADIINESTEADTDNQVSEEKELKSRFMSIKGVIKEISDYHGGDGAKMVAIEDENELPSNIIITKDTYVINIDKLAAGESLTVFYDAQKPMILIYPPQISAEAAIVGEIDLNIKVDLFNDDLISADNFLKLNVSEETEIVSEDESKFEGELYNRKLVVLYGVSTKSIPAQTNPTKIIVLDEDELGIIEDVEGMEVVVNREILEGVKPVQNDDGVIMAPVRAVSEKLGYEVGWNQEEQKVTVGELLSFEIGKDDYTMDDTSGIQLYAAPILVDGTTYVPLSFFSEFLNASEAHILNSQVIITKSEGL</sequence>